<reference evidence="2" key="1">
    <citation type="journal article" date="2010" name="Genome Res.">
        <title>Population genomic sequencing of Coccidioides fungi reveals recent hybridization and transposon control.</title>
        <authorList>
            <person name="Neafsey D.E."/>
            <person name="Barker B.M."/>
            <person name="Sharpton T.J."/>
            <person name="Stajich J.E."/>
            <person name="Park D.J."/>
            <person name="Whiston E."/>
            <person name="Hung C.-Y."/>
            <person name="McMahan C."/>
            <person name="White J."/>
            <person name="Sykes S."/>
            <person name="Heiman D."/>
            <person name="Young S."/>
            <person name="Zeng Q."/>
            <person name="Abouelleil A."/>
            <person name="Aftuck L."/>
            <person name="Bessette D."/>
            <person name="Brown A."/>
            <person name="FitzGerald M."/>
            <person name="Lui A."/>
            <person name="Macdonald J.P."/>
            <person name="Priest M."/>
            <person name="Orbach M.J."/>
            <person name="Galgiani J.N."/>
            <person name="Kirkland T.N."/>
            <person name="Cole G.T."/>
            <person name="Birren B.W."/>
            <person name="Henn M.R."/>
            <person name="Taylor J.W."/>
            <person name="Rounsley S.D."/>
        </authorList>
    </citation>
    <scope>NUCLEOTIDE SEQUENCE [LARGE SCALE GENOMIC DNA]</scope>
    <source>
        <strain evidence="2">RMSCC 2394</strain>
    </source>
</reference>
<sequence>MSCNASPIANIDVFNRARNCICIDLLSIRLGLPADPNVASLVAMEISHWPDRSQSLRTKLPGMTVWPPYDVLRAKLHGSGFKTLNADLLLECGRLESDVVGRLAIIKKRNKVLDAGRSGGVLLGYLTSIP</sequence>
<dbReference type="Proteomes" id="UP000054565">
    <property type="component" value="Unassembled WGS sequence"/>
</dbReference>
<dbReference type="AlphaFoldDB" id="A0A0J6YMK5"/>
<accession>A0A0J6YMK5</accession>
<organism evidence="1 2">
    <name type="scientific">Coccidioides immitis RMSCC 2394</name>
    <dbReference type="NCBI Taxonomy" id="404692"/>
    <lineage>
        <taxon>Eukaryota</taxon>
        <taxon>Fungi</taxon>
        <taxon>Dikarya</taxon>
        <taxon>Ascomycota</taxon>
        <taxon>Pezizomycotina</taxon>
        <taxon>Eurotiomycetes</taxon>
        <taxon>Eurotiomycetidae</taxon>
        <taxon>Onygenales</taxon>
        <taxon>Onygenaceae</taxon>
        <taxon>Coccidioides</taxon>
    </lineage>
</organism>
<evidence type="ECO:0000313" key="1">
    <source>
        <dbReference type="EMBL" id="KMP09901.1"/>
    </source>
</evidence>
<gene>
    <name evidence="1" type="ORF">CIRG_09134</name>
</gene>
<dbReference type="EMBL" id="DS028100">
    <property type="protein sequence ID" value="KMP09901.1"/>
    <property type="molecule type" value="Genomic_DNA"/>
</dbReference>
<evidence type="ECO:0000313" key="2">
    <source>
        <dbReference type="Proteomes" id="UP000054565"/>
    </source>
</evidence>
<name>A0A0J6YMK5_COCIT</name>
<protein>
    <submittedName>
        <fullName evidence="1">Uncharacterized protein</fullName>
    </submittedName>
</protein>
<proteinExistence type="predicted"/>